<evidence type="ECO:0000313" key="3">
    <source>
        <dbReference type="Proteomes" id="UP001377337"/>
    </source>
</evidence>
<dbReference type="EMBL" id="CP147407">
    <property type="protein sequence ID" value="WXB96361.1"/>
    <property type="molecule type" value="Genomic_DNA"/>
</dbReference>
<evidence type="ECO:0000313" key="2">
    <source>
        <dbReference type="EMBL" id="WXB96361.1"/>
    </source>
</evidence>
<dbReference type="InterPro" id="IPR002645">
    <property type="entry name" value="STAS_dom"/>
</dbReference>
<dbReference type="CDD" id="cd07041">
    <property type="entry name" value="STAS_RsbR_RsbS_like"/>
    <property type="match status" value="1"/>
</dbReference>
<protein>
    <submittedName>
        <fullName evidence="2">STAS domain-containing protein</fullName>
    </submittedName>
</protein>
<keyword evidence="3" id="KW-1185">Reference proteome</keyword>
<dbReference type="InterPro" id="IPR024096">
    <property type="entry name" value="NO_sig/Golgi_transp_ligand-bd"/>
</dbReference>
<proteinExistence type="predicted"/>
<dbReference type="RefSeq" id="WP_338778323.1">
    <property type="nucleotide sequence ID" value="NZ_CP147407.1"/>
</dbReference>
<dbReference type="PANTHER" id="PTHR33745:SF8">
    <property type="entry name" value="BLUE-LIGHT PHOTORECEPTOR"/>
    <property type="match status" value="1"/>
</dbReference>
<organism evidence="2 3">
    <name type="scientific">Metabacillus sediminis</name>
    <dbReference type="NCBI Taxonomy" id="3117746"/>
    <lineage>
        <taxon>Bacteria</taxon>
        <taxon>Bacillati</taxon>
        <taxon>Bacillota</taxon>
        <taxon>Bacilli</taxon>
        <taxon>Bacillales</taxon>
        <taxon>Bacillaceae</taxon>
        <taxon>Metabacillus</taxon>
    </lineage>
</organism>
<reference evidence="2 3" key="1">
    <citation type="submission" date="2024-02" db="EMBL/GenBank/DDBJ databases">
        <title>Seven novel Bacillus-like species.</title>
        <authorList>
            <person name="Liu G."/>
        </authorList>
    </citation>
    <scope>NUCLEOTIDE SEQUENCE [LARGE SCALE GENOMIC DNA]</scope>
    <source>
        <strain evidence="2 3">FJAT-52054</strain>
    </source>
</reference>
<dbReference type="Pfam" id="PF01740">
    <property type="entry name" value="STAS"/>
    <property type="match status" value="1"/>
</dbReference>
<dbReference type="PANTHER" id="PTHR33745">
    <property type="entry name" value="RSBT ANTAGONIST PROTEIN RSBS-RELATED"/>
    <property type="match status" value="1"/>
</dbReference>
<accession>A0ABZ2NGI6</accession>
<dbReference type="SUPFAM" id="SSF111126">
    <property type="entry name" value="Ligand-binding domain in the NO signalling and Golgi transport"/>
    <property type="match status" value="1"/>
</dbReference>
<evidence type="ECO:0000259" key="1">
    <source>
        <dbReference type="Pfam" id="PF01740"/>
    </source>
</evidence>
<dbReference type="Gene3D" id="3.30.1380.20">
    <property type="entry name" value="Trafficking protein particle complex subunit 3"/>
    <property type="match status" value="1"/>
</dbReference>
<gene>
    <name evidence="2" type="ORF">WCV65_17765</name>
</gene>
<dbReference type="InterPro" id="IPR036513">
    <property type="entry name" value="STAS_dom_sf"/>
</dbReference>
<dbReference type="InterPro" id="IPR051932">
    <property type="entry name" value="Bact_StressResp_Reg"/>
</dbReference>
<name>A0ABZ2NGI6_9BACI</name>
<dbReference type="Gene3D" id="3.30.750.24">
    <property type="entry name" value="STAS domain"/>
    <property type="match status" value="1"/>
</dbReference>
<dbReference type="Proteomes" id="UP001377337">
    <property type="component" value="Chromosome"/>
</dbReference>
<feature type="domain" description="STAS" evidence="1">
    <location>
        <begin position="225"/>
        <end position="329"/>
    </location>
</feature>
<sequence>MENELKSYTGTEIQVGGLEFSWDLDQGTFKYEKDDAVLFWIDSAMKIFFDTIEEISGDKAAAVVLETAGFRQGIIVGDYFKKQNLTLNEVAAVLPNTYASAGWGKMEISQVNHGRKMAIIQVKDSWEYKINKAQGKTRRGTFTPGHFAGILSGLFGVNIWYKVLKSQIEGDSHSEFEYFPSEMTVQQNIHEFARQEQSEQIRRLEYLVDERTSELNELIKEISSPIIPVLEGIVVVPLIGKYDEQRSHDLVQETLLNLPKQKAEYMILDLTAMSEDVTKGTVEFIDRLATSASLIGTKTILVGISPEFAISIAKSDNNLSAFNCFSTLQHGIYFALSEQGRQIT</sequence>